<sequence>MAVSSPHSFALFKMLNEWRDIIRRQARKVIAWQGEAVYLPKTVSLPKCRHILL</sequence>
<name>Q8CKJ1_YERPE</name>
<dbReference type="Proteomes" id="UP000002490">
    <property type="component" value="Chromosome"/>
</dbReference>
<accession>Q8CKJ1</accession>
<evidence type="ECO:0000313" key="2">
    <source>
        <dbReference type="Proteomes" id="UP000002490"/>
    </source>
</evidence>
<dbReference type="DNASU" id="1148364"/>
<gene>
    <name evidence="1" type="ordered locus">y3417</name>
</gene>
<dbReference type="AlphaFoldDB" id="Q8CKJ1"/>
<evidence type="ECO:0000313" key="1">
    <source>
        <dbReference type="EMBL" id="AAM86966.1"/>
    </source>
</evidence>
<protein>
    <submittedName>
        <fullName evidence="1">Uncharacterized protein</fullName>
    </submittedName>
</protein>
<dbReference type="KEGG" id="ypk:y3417"/>
<reference evidence="1 2" key="1">
    <citation type="journal article" date="2002" name="J. Bacteriol.">
        <title>Genome sequence of Yersinia pestis KIM.</title>
        <authorList>
            <person name="Deng W."/>
            <person name="Burland V."/>
            <person name="Plunkett G.III."/>
            <person name="Boutin A."/>
            <person name="Mayhew G.F."/>
            <person name="Liss P."/>
            <person name="Perna N.T."/>
            <person name="Rose D.J."/>
            <person name="Mau B."/>
            <person name="Zhou S."/>
            <person name="Schwartz D.C."/>
            <person name="Fetherston J.D."/>
            <person name="Lindler L.E."/>
            <person name="Brubaker R.R."/>
            <person name="Plana G.V."/>
            <person name="Straley S.C."/>
            <person name="McDonough K.A."/>
            <person name="Nilles M.L."/>
            <person name="Matson J.S."/>
            <person name="Blattner F.R."/>
            <person name="Perry R.D."/>
        </authorList>
    </citation>
    <scope>NUCLEOTIDE SEQUENCE [LARGE SCALE GENOMIC DNA]</scope>
    <source>
        <strain evidence="2">KIM10+ / Biovar Mediaevalis</strain>
    </source>
</reference>
<dbReference type="EMBL" id="AE009952">
    <property type="protein sequence ID" value="AAM86966.1"/>
    <property type="molecule type" value="Genomic_DNA"/>
</dbReference>
<dbReference type="HOGENOM" id="CLU_3067852_0_0_6"/>
<proteinExistence type="predicted"/>
<organism evidence="1 2">
    <name type="scientific">Yersinia pestis</name>
    <dbReference type="NCBI Taxonomy" id="632"/>
    <lineage>
        <taxon>Bacteria</taxon>
        <taxon>Pseudomonadati</taxon>
        <taxon>Pseudomonadota</taxon>
        <taxon>Gammaproteobacteria</taxon>
        <taxon>Enterobacterales</taxon>
        <taxon>Yersiniaceae</taxon>
        <taxon>Yersinia</taxon>
    </lineage>
</organism>